<evidence type="ECO:0000256" key="2">
    <source>
        <dbReference type="ARBA" id="ARBA00022741"/>
    </source>
</evidence>
<evidence type="ECO:0000256" key="10">
    <source>
        <dbReference type="ARBA" id="ARBA00034617"/>
    </source>
</evidence>
<dbReference type="InterPro" id="IPR002121">
    <property type="entry name" value="HRDC_dom"/>
</dbReference>
<keyword evidence="3" id="KW-0227">DNA damage</keyword>
<dbReference type="GO" id="GO:0003677">
    <property type="term" value="F:DNA binding"/>
    <property type="evidence" value="ECO:0007669"/>
    <property type="project" value="UniProtKB-KW"/>
</dbReference>
<evidence type="ECO:0000256" key="7">
    <source>
        <dbReference type="ARBA" id="ARBA00023125"/>
    </source>
</evidence>
<evidence type="ECO:0000313" key="13">
    <source>
        <dbReference type="EMBL" id="OOK83641.1"/>
    </source>
</evidence>
<feature type="domain" description="HRDC" evidence="12">
    <location>
        <begin position="10"/>
        <end position="84"/>
    </location>
</feature>
<keyword evidence="7" id="KW-0238">DNA-binding</keyword>
<keyword evidence="5" id="KW-0347">Helicase</keyword>
<dbReference type="GO" id="GO:0043138">
    <property type="term" value="F:3'-5' DNA helicase activity"/>
    <property type="evidence" value="ECO:0007669"/>
    <property type="project" value="UniProtKB-EC"/>
</dbReference>
<keyword evidence="6" id="KW-0067">ATP-binding</keyword>
<dbReference type="GO" id="GO:0005524">
    <property type="term" value="F:ATP binding"/>
    <property type="evidence" value="ECO:0007669"/>
    <property type="project" value="UniProtKB-KW"/>
</dbReference>
<dbReference type="AlphaFoldDB" id="A0A1V3XYQ9"/>
<dbReference type="EMBL" id="MVBN01000001">
    <property type="protein sequence ID" value="OOK83641.1"/>
    <property type="molecule type" value="Genomic_DNA"/>
</dbReference>
<evidence type="ECO:0000259" key="12">
    <source>
        <dbReference type="PROSITE" id="PS50967"/>
    </source>
</evidence>
<reference evidence="13 14" key="1">
    <citation type="submission" date="2017-02" db="EMBL/GenBank/DDBJ databases">
        <title>Complete genome sequences of Mycobacterium kansasii strains isolated from rhesus macaques.</title>
        <authorList>
            <person name="Panda A."/>
            <person name="Nagaraj S."/>
            <person name="Zhao X."/>
            <person name="Tettelin H."/>
            <person name="Detolla L.J."/>
        </authorList>
    </citation>
    <scope>NUCLEOTIDE SEQUENCE [LARGE SCALE GENOMIC DNA]</scope>
    <source>
        <strain evidence="13 14">11-3469</strain>
    </source>
</reference>
<dbReference type="SUPFAM" id="SSF47819">
    <property type="entry name" value="HRDC-like"/>
    <property type="match status" value="1"/>
</dbReference>
<evidence type="ECO:0000313" key="14">
    <source>
        <dbReference type="Proteomes" id="UP000188532"/>
    </source>
</evidence>
<evidence type="ECO:0000256" key="6">
    <source>
        <dbReference type="ARBA" id="ARBA00022840"/>
    </source>
</evidence>
<keyword evidence="9" id="KW-0413">Isomerase</keyword>
<dbReference type="EC" id="5.6.2.4" evidence="11"/>
<dbReference type="FunFam" id="1.10.150.80:FF:000002">
    <property type="entry name" value="ATP-dependent DNA helicase RecQ"/>
    <property type="match status" value="1"/>
</dbReference>
<dbReference type="PROSITE" id="PS50967">
    <property type="entry name" value="HRDC"/>
    <property type="match status" value="1"/>
</dbReference>
<dbReference type="Gene3D" id="1.10.150.80">
    <property type="entry name" value="HRDC domain"/>
    <property type="match status" value="1"/>
</dbReference>
<evidence type="ECO:0000256" key="11">
    <source>
        <dbReference type="ARBA" id="ARBA00034808"/>
    </source>
</evidence>
<evidence type="ECO:0000256" key="3">
    <source>
        <dbReference type="ARBA" id="ARBA00022763"/>
    </source>
</evidence>
<evidence type="ECO:0000256" key="1">
    <source>
        <dbReference type="ARBA" id="ARBA00001946"/>
    </source>
</evidence>
<dbReference type="GO" id="GO:0016787">
    <property type="term" value="F:hydrolase activity"/>
    <property type="evidence" value="ECO:0007669"/>
    <property type="project" value="UniProtKB-KW"/>
</dbReference>
<dbReference type="Proteomes" id="UP000188532">
    <property type="component" value="Unassembled WGS sequence"/>
</dbReference>
<proteinExistence type="predicted"/>
<accession>A0A1V3XYQ9</accession>
<dbReference type="Pfam" id="PF00570">
    <property type="entry name" value="HRDC"/>
    <property type="match status" value="1"/>
</dbReference>
<evidence type="ECO:0000256" key="5">
    <source>
        <dbReference type="ARBA" id="ARBA00022806"/>
    </source>
</evidence>
<keyword evidence="4" id="KW-0378">Hydrolase</keyword>
<gene>
    <name evidence="13" type="ORF">BZL29_0561</name>
</gene>
<evidence type="ECO:0000256" key="9">
    <source>
        <dbReference type="ARBA" id="ARBA00023235"/>
    </source>
</evidence>
<evidence type="ECO:0000256" key="8">
    <source>
        <dbReference type="ARBA" id="ARBA00023204"/>
    </source>
</evidence>
<comment type="caution">
    <text evidence="13">The sequence shown here is derived from an EMBL/GenBank/DDBJ whole genome shotgun (WGS) entry which is preliminary data.</text>
</comment>
<protein>
    <recommendedName>
        <fullName evidence="11">DNA 3'-5' helicase</fullName>
        <ecNumber evidence="11">5.6.2.4</ecNumber>
    </recommendedName>
</protein>
<organism evidence="13 14">
    <name type="scientific">Mycobacterium kansasii</name>
    <dbReference type="NCBI Taxonomy" id="1768"/>
    <lineage>
        <taxon>Bacteria</taxon>
        <taxon>Bacillati</taxon>
        <taxon>Actinomycetota</taxon>
        <taxon>Actinomycetes</taxon>
        <taxon>Mycobacteriales</taxon>
        <taxon>Mycobacteriaceae</taxon>
        <taxon>Mycobacterium</taxon>
    </lineage>
</organism>
<dbReference type="InterPro" id="IPR010997">
    <property type="entry name" value="HRDC-like_sf"/>
</dbReference>
<keyword evidence="2" id="KW-0547">Nucleotide-binding</keyword>
<evidence type="ECO:0000256" key="4">
    <source>
        <dbReference type="ARBA" id="ARBA00022801"/>
    </source>
</evidence>
<dbReference type="GO" id="GO:0006281">
    <property type="term" value="P:DNA repair"/>
    <property type="evidence" value="ECO:0007669"/>
    <property type="project" value="UniProtKB-KW"/>
</dbReference>
<sequence>MLRRCETCAGDVDEELLLQLKSWRLNIAKEQNVPAYVVFTDNTLIAIAEMRPDDDEALIAIPGIGARKLEQYGADVLDMVRRAR</sequence>
<comment type="cofactor">
    <cofactor evidence="1">
        <name>Mg(2+)</name>
        <dbReference type="ChEBI" id="CHEBI:18420"/>
    </cofactor>
</comment>
<comment type="catalytic activity">
    <reaction evidence="10">
        <text>Couples ATP hydrolysis with the unwinding of duplex DNA by translocating in the 3'-5' direction.</text>
        <dbReference type="EC" id="5.6.2.4"/>
    </reaction>
</comment>
<dbReference type="SMART" id="SM00341">
    <property type="entry name" value="HRDC"/>
    <property type="match status" value="1"/>
</dbReference>
<keyword evidence="8" id="KW-0234">DNA repair</keyword>
<name>A0A1V3XYQ9_MYCKA</name>
<dbReference type="InterPro" id="IPR044876">
    <property type="entry name" value="HRDC_dom_sf"/>
</dbReference>